<keyword evidence="4 11" id="KW-0812">Transmembrane</keyword>
<dbReference type="AlphaFoldDB" id="A0A165RYI7"/>
<evidence type="ECO:0000256" key="10">
    <source>
        <dbReference type="ARBA" id="ARBA00023170"/>
    </source>
</evidence>
<evidence type="ECO:0000256" key="3">
    <source>
        <dbReference type="ARBA" id="ARBA00020256"/>
    </source>
</evidence>
<keyword evidence="5" id="KW-0547">Nucleotide-binding</keyword>
<keyword evidence="9 11" id="KW-0472">Membrane</keyword>
<comment type="similarity">
    <text evidence="2">Belongs to the SRP receptor beta subunit family.</text>
</comment>
<dbReference type="InterPro" id="IPR024156">
    <property type="entry name" value="Small_GTPase_ARF"/>
</dbReference>
<evidence type="ECO:0000256" key="9">
    <source>
        <dbReference type="ARBA" id="ARBA00023136"/>
    </source>
</evidence>
<evidence type="ECO:0000313" key="13">
    <source>
        <dbReference type="Proteomes" id="UP000076727"/>
    </source>
</evidence>
<evidence type="ECO:0000313" key="12">
    <source>
        <dbReference type="EMBL" id="KZT71307.1"/>
    </source>
</evidence>
<keyword evidence="12" id="KW-0378">Hydrolase</keyword>
<evidence type="ECO:0000256" key="5">
    <source>
        <dbReference type="ARBA" id="ARBA00022741"/>
    </source>
</evidence>
<organism evidence="12 13">
    <name type="scientific">Daedalea quercina L-15889</name>
    <dbReference type="NCBI Taxonomy" id="1314783"/>
    <lineage>
        <taxon>Eukaryota</taxon>
        <taxon>Fungi</taxon>
        <taxon>Dikarya</taxon>
        <taxon>Basidiomycota</taxon>
        <taxon>Agaricomycotina</taxon>
        <taxon>Agaricomycetes</taxon>
        <taxon>Polyporales</taxon>
        <taxon>Fomitopsis</taxon>
    </lineage>
</organism>
<dbReference type="Proteomes" id="UP000076727">
    <property type="component" value="Unassembled WGS sequence"/>
</dbReference>
<comment type="subcellular location">
    <subcellularLocation>
        <location evidence="1">Endoplasmic reticulum membrane</location>
        <topology evidence="1">Single-pass membrane protein</topology>
    </subcellularLocation>
</comment>
<name>A0A165RYI7_9APHY</name>
<dbReference type="GO" id="GO:0005789">
    <property type="term" value="C:endoplasmic reticulum membrane"/>
    <property type="evidence" value="ECO:0007669"/>
    <property type="project" value="UniProtKB-SubCell"/>
</dbReference>
<dbReference type="GO" id="GO:0005525">
    <property type="term" value="F:GTP binding"/>
    <property type="evidence" value="ECO:0007669"/>
    <property type="project" value="UniProtKB-KW"/>
</dbReference>
<keyword evidence="8" id="KW-0342">GTP-binding</keyword>
<dbReference type="OrthoDB" id="41266at2759"/>
<evidence type="ECO:0000256" key="6">
    <source>
        <dbReference type="ARBA" id="ARBA00022824"/>
    </source>
</evidence>
<feature type="transmembrane region" description="Helical" evidence="11">
    <location>
        <begin position="26"/>
        <end position="45"/>
    </location>
</feature>
<dbReference type="InterPro" id="IPR027417">
    <property type="entry name" value="P-loop_NTPase"/>
</dbReference>
<keyword evidence="13" id="KW-1185">Reference proteome</keyword>
<dbReference type="InterPro" id="IPR019009">
    <property type="entry name" value="SRP_receptor_beta_su"/>
</dbReference>
<dbReference type="STRING" id="1314783.A0A165RYI7"/>
<proteinExistence type="inferred from homology"/>
<keyword evidence="10" id="KW-0675">Receptor</keyword>
<evidence type="ECO:0000256" key="11">
    <source>
        <dbReference type="SAM" id="Phobius"/>
    </source>
</evidence>
<protein>
    <recommendedName>
        <fullName evidence="3">Signal recognition particle receptor subunit beta</fullName>
    </recommendedName>
</protein>
<dbReference type="SMART" id="SM00177">
    <property type="entry name" value="ARF"/>
    <property type="match status" value="1"/>
</dbReference>
<evidence type="ECO:0000256" key="7">
    <source>
        <dbReference type="ARBA" id="ARBA00022989"/>
    </source>
</evidence>
<dbReference type="SUPFAM" id="SSF52540">
    <property type="entry name" value="P-loop containing nucleoside triphosphate hydrolases"/>
    <property type="match status" value="1"/>
</dbReference>
<dbReference type="PANTHER" id="PTHR11711">
    <property type="entry name" value="ADP RIBOSYLATION FACTOR-RELATED"/>
    <property type="match status" value="1"/>
</dbReference>
<keyword evidence="6" id="KW-0256">Endoplasmic reticulum</keyword>
<accession>A0A165RYI7</accession>
<evidence type="ECO:0000256" key="1">
    <source>
        <dbReference type="ARBA" id="ARBA00004389"/>
    </source>
</evidence>
<keyword evidence="7 11" id="KW-1133">Transmembrane helix</keyword>
<sequence>MVPAEDIVPEFEPQVLSPSSVFTPQVLVLSSLAVAVVLLAIIAIISRRKSTSKGDALLLVGPSDAGKTTIFSTLVYKQTLPSHTSMQSNVSFMPLQDKHLRVVDVPGHPRIRDQFRDYMADAQGIAFVVDSSTVSRNGAAVAEHLHQILHAITSLPPSRPTPTLVIVAHKTDSLKATAQATPDQLAINRVRTILERELEKRRASQAGGVGIEGLGAEDAESEMGGLECRGSGEFRFDAWEGGEITFVGTSVKMLRTKSALDEKSSDADGLASLTQWIEEL</sequence>
<evidence type="ECO:0000256" key="8">
    <source>
        <dbReference type="ARBA" id="ARBA00023134"/>
    </source>
</evidence>
<dbReference type="Gene3D" id="3.40.50.300">
    <property type="entry name" value="P-loop containing nucleotide triphosphate hydrolases"/>
    <property type="match status" value="1"/>
</dbReference>
<evidence type="ECO:0000256" key="4">
    <source>
        <dbReference type="ARBA" id="ARBA00022692"/>
    </source>
</evidence>
<reference evidence="12 13" key="1">
    <citation type="journal article" date="2016" name="Mol. Biol. Evol.">
        <title>Comparative Genomics of Early-Diverging Mushroom-Forming Fungi Provides Insights into the Origins of Lignocellulose Decay Capabilities.</title>
        <authorList>
            <person name="Nagy L.G."/>
            <person name="Riley R."/>
            <person name="Tritt A."/>
            <person name="Adam C."/>
            <person name="Daum C."/>
            <person name="Floudas D."/>
            <person name="Sun H."/>
            <person name="Yadav J.S."/>
            <person name="Pangilinan J."/>
            <person name="Larsson K.H."/>
            <person name="Matsuura K."/>
            <person name="Barry K."/>
            <person name="Labutti K."/>
            <person name="Kuo R."/>
            <person name="Ohm R.A."/>
            <person name="Bhattacharya S.S."/>
            <person name="Shirouzu T."/>
            <person name="Yoshinaga Y."/>
            <person name="Martin F.M."/>
            <person name="Grigoriev I.V."/>
            <person name="Hibbett D.S."/>
        </authorList>
    </citation>
    <scope>NUCLEOTIDE SEQUENCE [LARGE SCALE GENOMIC DNA]</scope>
    <source>
        <strain evidence="12 13">L-15889</strain>
    </source>
</reference>
<evidence type="ECO:0000256" key="2">
    <source>
        <dbReference type="ARBA" id="ARBA00005619"/>
    </source>
</evidence>
<gene>
    <name evidence="12" type="ORF">DAEQUDRAFT_687788</name>
</gene>
<dbReference type="EMBL" id="KV429046">
    <property type="protein sequence ID" value="KZT71307.1"/>
    <property type="molecule type" value="Genomic_DNA"/>
</dbReference>
<dbReference type="GO" id="GO:0016787">
    <property type="term" value="F:hydrolase activity"/>
    <property type="evidence" value="ECO:0007669"/>
    <property type="project" value="UniProtKB-KW"/>
</dbReference>
<dbReference type="Pfam" id="PF09439">
    <property type="entry name" value="SRPRB"/>
    <property type="match status" value="1"/>
</dbReference>